<dbReference type="Pfam" id="PF01809">
    <property type="entry name" value="YidD"/>
    <property type="match status" value="1"/>
</dbReference>
<comment type="subcellular location">
    <subcellularLocation>
        <location evidence="1">Cell membrane</location>
        <topology evidence="1">Peripheral membrane protein</topology>
        <orientation evidence="1">Cytoplasmic side</orientation>
    </subcellularLocation>
</comment>
<dbReference type="Proteomes" id="UP001141619">
    <property type="component" value="Unassembled WGS sequence"/>
</dbReference>
<keyword evidence="4" id="KW-1185">Reference proteome</keyword>
<keyword evidence="1" id="KW-1003">Cell membrane</keyword>
<comment type="similarity">
    <text evidence="1">Belongs to the UPF0161 family.</text>
</comment>
<accession>A0A9X3TWF2</accession>
<dbReference type="SMART" id="SM01234">
    <property type="entry name" value="Haemolytic"/>
    <property type="match status" value="1"/>
</dbReference>
<evidence type="ECO:0000313" key="4">
    <source>
        <dbReference type="Proteomes" id="UP001141619"/>
    </source>
</evidence>
<feature type="compositionally biased region" description="Basic residues" evidence="2">
    <location>
        <begin position="93"/>
        <end position="106"/>
    </location>
</feature>
<gene>
    <name evidence="3" type="primary">yidD</name>
    <name evidence="3" type="ORF">NYP16_03080</name>
</gene>
<reference evidence="3" key="1">
    <citation type="submission" date="2022-08" db="EMBL/GenBank/DDBJ databases">
        <authorList>
            <person name="Vandamme P."/>
            <person name="Hettiarachchi A."/>
            <person name="Peeters C."/>
            <person name="Cnockaert M."/>
            <person name="Carlier A."/>
        </authorList>
    </citation>
    <scope>NUCLEOTIDE SEQUENCE</scope>
    <source>
        <strain evidence="3">LMG 31809</strain>
    </source>
</reference>
<dbReference type="NCBIfam" id="TIGR00278">
    <property type="entry name" value="membrane protein insertion efficiency factor YidD"/>
    <property type="match status" value="1"/>
</dbReference>
<organism evidence="3 4">
    <name type="scientific">Govanella unica</name>
    <dbReference type="NCBI Taxonomy" id="2975056"/>
    <lineage>
        <taxon>Bacteria</taxon>
        <taxon>Pseudomonadati</taxon>
        <taxon>Pseudomonadota</taxon>
        <taxon>Alphaproteobacteria</taxon>
        <taxon>Emcibacterales</taxon>
        <taxon>Govanellaceae</taxon>
        <taxon>Govanella</taxon>
    </lineage>
</organism>
<comment type="function">
    <text evidence="1">Could be involved in insertion of integral membrane proteins into the membrane.</text>
</comment>
<dbReference type="GO" id="GO:0005886">
    <property type="term" value="C:plasma membrane"/>
    <property type="evidence" value="ECO:0007669"/>
    <property type="project" value="UniProtKB-SubCell"/>
</dbReference>
<feature type="compositionally biased region" description="Low complexity" evidence="2">
    <location>
        <begin position="81"/>
        <end position="90"/>
    </location>
</feature>
<dbReference type="AlphaFoldDB" id="A0A9X3TWF2"/>
<comment type="caution">
    <text evidence="3">The sequence shown here is derived from an EMBL/GenBank/DDBJ whole genome shotgun (WGS) entry which is preliminary data.</text>
</comment>
<reference evidence="3" key="2">
    <citation type="journal article" date="2023" name="Syst. Appl. Microbiol.">
        <title>Govania unica gen. nov., sp. nov., a rare biosphere bacterium that represents a novel family in the class Alphaproteobacteria.</title>
        <authorList>
            <person name="Vandamme P."/>
            <person name="Peeters C."/>
            <person name="Hettiarachchi A."/>
            <person name="Cnockaert M."/>
            <person name="Carlier A."/>
        </authorList>
    </citation>
    <scope>NUCLEOTIDE SEQUENCE</scope>
    <source>
        <strain evidence="3">LMG 31809</strain>
    </source>
</reference>
<dbReference type="EMBL" id="JANWOI010000001">
    <property type="protein sequence ID" value="MDA5192942.1"/>
    <property type="molecule type" value="Genomic_DNA"/>
</dbReference>
<dbReference type="RefSeq" id="WP_274942643.1">
    <property type="nucleotide sequence ID" value="NZ_JANWOI010000001.1"/>
</dbReference>
<dbReference type="PANTHER" id="PTHR33383:SF1">
    <property type="entry name" value="MEMBRANE PROTEIN INSERTION EFFICIENCY FACTOR-RELATED"/>
    <property type="match status" value="1"/>
</dbReference>
<evidence type="ECO:0000256" key="2">
    <source>
        <dbReference type="SAM" id="MobiDB-lite"/>
    </source>
</evidence>
<sequence length="106" mass="11594">MTLLKTLKQVGIQAVLLPIRIYRLVVSPLLPPRCRYMPSCSAYALEAIESHGPLRGLWLALRRLARCHPWGGSGFDPVPPVGVQGQDVSPAPHKPHGTGHRHPHCG</sequence>
<name>A0A9X3TWF2_9PROT</name>
<dbReference type="HAMAP" id="MF_00386">
    <property type="entry name" value="UPF0161_YidD"/>
    <property type="match status" value="1"/>
</dbReference>
<feature type="region of interest" description="Disordered" evidence="2">
    <location>
        <begin position="77"/>
        <end position="106"/>
    </location>
</feature>
<evidence type="ECO:0000256" key="1">
    <source>
        <dbReference type="HAMAP-Rule" id="MF_00386"/>
    </source>
</evidence>
<protein>
    <recommendedName>
        <fullName evidence="1">Putative membrane protein insertion efficiency factor</fullName>
    </recommendedName>
</protein>
<proteinExistence type="inferred from homology"/>
<evidence type="ECO:0000313" key="3">
    <source>
        <dbReference type="EMBL" id="MDA5192942.1"/>
    </source>
</evidence>
<dbReference type="InterPro" id="IPR002696">
    <property type="entry name" value="Membr_insert_effic_factor_YidD"/>
</dbReference>
<keyword evidence="1" id="KW-0472">Membrane</keyword>
<dbReference type="PANTHER" id="PTHR33383">
    <property type="entry name" value="MEMBRANE PROTEIN INSERTION EFFICIENCY FACTOR-RELATED"/>
    <property type="match status" value="1"/>
</dbReference>